<reference evidence="2 3" key="1">
    <citation type="submission" date="2018-10" db="EMBL/GenBank/DDBJ databases">
        <authorList>
            <person name="Chen X."/>
        </authorList>
    </citation>
    <scope>NUCLEOTIDE SEQUENCE [LARGE SCALE GENOMIC DNA]</scope>
    <source>
        <strain evidence="2 3">YIM 102668</strain>
    </source>
</reference>
<dbReference type="Proteomes" id="UP000275348">
    <property type="component" value="Unassembled WGS sequence"/>
</dbReference>
<dbReference type="GO" id="GO:0004175">
    <property type="term" value="F:endopeptidase activity"/>
    <property type="evidence" value="ECO:0007669"/>
    <property type="project" value="TreeGrafter"/>
</dbReference>
<evidence type="ECO:0000313" key="3">
    <source>
        <dbReference type="Proteomes" id="UP000275348"/>
    </source>
</evidence>
<dbReference type="InterPro" id="IPR005151">
    <property type="entry name" value="Tail-specific_protease"/>
</dbReference>
<dbReference type="Pfam" id="PF03572">
    <property type="entry name" value="Peptidase_S41"/>
    <property type="match status" value="1"/>
</dbReference>
<dbReference type="InterPro" id="IPR029045">
    <property type="entry name" value="ClpP/crotonase-like_dom_sf"/>
</dbReference>
<dbReference type="OrthoDB" id="5480566at2"/>
<dbReference type="Gene3D" id="3.90.226.10">
    <property type="entry name" value="2-enoyl-CoA Hydratase, Chain A, domain 1"/>
    <property type="match status" value="1"/>
</dbReference>
<dbReference type="PANTHER" id="PTHR32060:SF22">
    <property type="entry name" value="CARBOXYL-TERMINAL-PROCESSING PEPTIDASE 3, CHLOROPLASTIC"/>
    <property type="match status" value="1"/>
</dbReference>
<evidence type="ECO:0000259" key="1">
    <source>
        <dbReference type="SMART" id="SM00245"/>
    </source>
</evidence>
<name>A0A3L9M0I3_9FLAO</name>
<proteinExistence type="predicted"/>
<dbReference type="GO" id="GO:0006508">
    <property type="term" value="P:proteolysis"/>
    <property type="evidence" value="ECO:0007669"/>
    <property type="project" value="InterPro"/>
</dbReference>
<dbReference type="GO" id="GO:0008236">
    <property type="term" value="F:serine-type peptidase activity"/>
    <property type="evidence" value="ECO:0007669"/>
    <property type="project" value="InterPro"/>
</dbReference>
<evidence type="ECO:0000313" key="2">
    <source>
        <dbReference type="EMBL" id="RLZ06432.1"/>
    </source>
</evidence>
<dbReference type="RefSeq" id="WP_121935749.1">
    <property type="nucleotide sequence ID" value="NZ_RDOJ01000029.1"/>
</dbReference>
<dbReference type="AlphaFoldDB" id="A0A3L9M0I3"/>
<dbReference type="SUPFAM" id="SSF52096">
    <property type="entry name" value="ClpP/crotonase"/>
    <property type="match status" value="1"/>
</dbReference>
<dbReference type="EMBL" id="RDOJ01000029">
    <property type="protein sequence ID" value="RLZ06432.1"/>
    <property type="molecule type" value="Genomic_DNA"/>
</dbReference>
<protein>
    <recommendedName>
        <fullName evidence="1">Tail specific protease domain-containing protein</fullName>
    </recommendedName>
</protein>
<sequence length="527" mass="61111">MKKLVFIFWIFLLIGCQSISSFNAHIDKEIPADKLRQDVDYVYKKLKKNHVKLDLYLPQDSIDYKFDSLKQSIEKPLKPNDFYTKLQVVIRDLRHGHTDLIPLFRKSEKEELKRIKNSVGPFGQLSTFWDKDSLYYIGSSQKNLDIKPGSVILKIDSISPYQLKEKYKFSFYGDGFNETYFENRLNRNFFNYFYSLEAQTKDSILYTFSYKGKPYQKLIKRTFQEKKEDQKQQKDSLKVVIPKIKEQKKRIKKFEFSYNKSSKSYAKTLSFPTNDSTFAVLKVSTFGYGKYDDDYKKAFQLIEDYKVKNLVLDLRNNGGGRLADSYQLFSYFVPDKKEFLGEQLVVDASSFQRAIVDIFPKYVKPLAYPFSLVSHVITSKNQKKENYIKPALSRIKTTHPDNIYNGNLYVIINGGSYSASAIISSNLKGFNRAYFVGEETGGDANGSVAGLMPNYKLPNSKLKLQIGTVYLEPNYFQTDTIGHGIYPDKEIKTTLEDRLKNIDPQLGWIISDVKNNNEELLQLITKN</sequence>
<dbReference type="SMART" id="SM00245">
    <property type="entry name" value="TSPc"/>
    <property type="match status" value="1"/>
</dbReference>
<accession>A0A3L9M0I3</accession>
<organism evidence="2 3">
    <name type="scientific">Faecalibacter macacae</name>
    <dbReference type="NCBI Taxonomy" id="1859289"/>
    <lineage>
        <taxon>Bacteria</taxon>
        <taxon>Pseudomonadati</taxon>
        <taxon>Bacteroidota</taxon>
        <taxon>Flavobacteriia</taxon>
        <taxon>Flavobacteriales</taxon>
        <taxon>Weeksellaceae</taxon>
        <taxon>Faecalibacter</taxon>
    </lineage>
</organism>
<keyword evidence="3" id="KW-1185">Reference proteome</keyword>
<comment type="caution">
    <text evidence="2">The sequence shown here is derived from an EMBL/GenBank/DDBJ whole genome shotgun (WGS) entry which is preliminary data.</text>
</comment>
<gene>
    <name evidence="2" type="ORF">EAH69_13525</name>
</gene>
<dbReference type="PANTHER" id="PTHR32060">
    <property type="entry name" value="TAIL-SPECIFIC PROTEASE"/>
    <property type="match status" value="1"/>
</dbReference>
<dbReference type="PROSITE" id="PS51257">
    <property type="entry name" value="PROKAR_LIPOPROTEIN"/>
    <property type="match status" value="1"/>
</dbReference>
<feature type="domain" description="Tail specific protease" evidence="1">
    <location>
        <begin position="252"/>
        <end position="492"/>
    </location>
</feature>